<dbReference type="GO" id="GO:0030170">
    <property type="term" value="F:pyridoxal phosphate binding"/>
    <property type="evidence" value="ECO:0007669"/>
    <property type="project" value="InterPro"/>
</dbReference>
<proteinExistence type="inferred from homology"/>
<evidence type="ECO:0000256" key="4">
    <source>
        <dbReference type="ARBA" id="ARBA00023125"/>
    </source>
</evidence>
<evidence type="ECO:0000256" key="3">
    <source>
        <dbReference type="ARBA" id="ARBA00023015"/>
    </source>
</evidence>
<keyword evidence="8" id="KW-1185">Reference proteome</keyword>
<dbReference type="InterPro" id="IPR004839">
    <property type="entry name" value="Aminotransferase_I/II_large"/>
</dbReference>
<dbReference type="InterPro" id="IPR000524">
    <property type="entry name" value="Tscrpt_reg_HTH_GntR"/>
</dbReference>
<evidence type="ECO:0000313" key="8">
    <source>
        <dbReference type="Proteomes" id="UP000318297"/>
    </source>
</evidence>
<accession>A0A561EBE4</accession>
<dbReference type="Gene3D" id="3.40.640.10">
    <property type="entry name" value="Type I PLP-dependent aspartate aminotransferase-like (Major domain)"/>
    <property type="match status" value="1"/>
</dbReference>
<organism evidence="7 8">
    <name type="scientific">Rudaeicoccus suwonensis</name>
    <dbReference type="NCBI Taxonomy" id="657409"/>
    <lineage>
        <taxon>Bacteria</taxon>
        <taxon>Bacillati</taxon>
        <taxon>Actinomycetota</taxon>
        <taxon>Actinomycetes</taxon>
        <taxon>Micrococcales</taxon>
        <taxon>Dermacoccaceae</taxon>
        <taxon>Rudaeicoccus</taxon>
    </lineage>
</organism>
<evidence type="ECO:0000256" key="5">
    <source>
        <dbReference type="ARBA" id="ARBA00023163"/>
    </source>
</evidence>
<dbReference type="PANTHER" id="PTHR46577:SF1">
    <property type="entry name" value="HTH-TYPE TRANSCRIPTIONAL REGULATORY PROTEIN GABR"/>
    <property type="match status" value="1"/>
</dbReference>
<dbReference type="CDD" id="cd00609">
    <property type="entry name" value="AAT_like"/>
    <property type="match status" value="1"/>
</dbReference>
<keyword evidence="2" id="KW-0663">Pyridoxal phosphate</keyword>
<dbReference type="GO" id="GO:0003677">
    <property type="term" value="F:DNA binding"/>
    <property type="evidence" value="ECO:0007669"/>
    <property type="project" value="UniProtKB-KW"/>
</dbReference>
<dbReference type="SMART" id="SM00345">
    <property type="entry name" value="HTH_GNTR"/>
    <property type="match status" value="1"/>
</dbReference>
<keyword evidence="5" id="KW-0804">Transcription</keyword>
<dbReference type="Pfam" id="PF00392">
    <property type="entry name" value="GntR"/>
    <property type="match status" value="1"/>
</dbReference>
<dbReference type="Proteomes" id="UP000318297">
    <property type="component" value="Unassembled WGS sequence"/>
</dbReference>
<evidence type="ECO:0000313" key="7">
    <source>
        <dbReference type="EMBL" id="TWE12935.1"/>
    </source>
</evidence>
<feature type="domain" description="HTH gntR-type" evidence="6">
    <location>
        <begin position="22"/>
        <end position="90"/>
    </location>
</feature>
<sequence length="468" mass="49695">MTDRRVSAPHLVRLLGPVDPNIPAYQWISDSIRLLIADGRLLHDTRLPSERDLVTALALSRTTVTHAYAILRDKGYAQSRQGSGTVVRVPGGPASGGGEPLPLASLDDGSGDVIDLTHASPMAVPGLSVAYAEAVDRLPAFVGGGGYFHLGVPQLREQIASGYRARGVPTDAEQIIVTVGALGGLAAVFRALVRPGDRVIAQSPGYPNSLGALSHSGARVVPVTDDGAGIEQLLDTIHRSGARAMLAMPDFHNPTGVVWSEDERARVAAAWRERGVIGIVDDTTARVWLDAEPQVRPMAAHSADCVSVGSASKSHWGGLRIGWIRAPHNVIGAIARARLSLDLGAPILEQLVVAQLLRESDGLADSVRRQLIASREALLELATACPGWRTRVPEGGLSLWWQLPQPKSSALVTAARRHGILLAPGSAFAVTGHGLERWVRTPYGLDDVTLRRAVPIIAQAWAEAKTGR</sequence>
<keyword evidence="3" id="KW-0805">Transcription regulation</keyword>
<dbReference type="InterPro" id="IPR036388">
    <property type="entry name" value="WH-like_DNA-bd_sf"/>
</dbReference>
<gene>
    <name evidence="7" type="ORF">BKA23_1762</name>
</gene>
<dbReference type="InterPro" id="IPR036390">
    <property type="entry name" value="WH_DNA-bd_sf"/>
</dbReference>
<dbReference type="SUPFAM" id="SSF46785">
    <property type="entry name" value="Winged helix' DNA-binding domain"/>
    <property type="match status" value="1"/>
</dbReference>
<dbReference type="EMBL" id="VIVQ01000001">
    <property type="protein sequence ID" value="TWE12935.1"/>
    <property type="molecule type" value="Genomic_DNA"/>
</dbReference>
<evidence type="ECO:0000259" key="6">
    <source>
        <dbReference type="PROSITE" id="PS50949"/>
    </source>
</evidence>
<name>A0A561EBE4_9MICO</name>
<dbReference type="InterPro" id="IPR051446">
    <property type="entry name" value="HTH_trans_reg/aminotransferase"/>
</dbReference>
<protein>
    <submittedName>
        <fullName evidence="7">GntR family transcriptional regulator</fullName>
    </submittedName>
</protein>
<keyword evidence="4" id="KW-0238">DNA-binding</keyword>
<dbReference type="PANTHER" id="PTHR46577">
    <property type="entry name" value="HTH-TYPE TRANSCRIPTIONAL REGULATORY PROTEIN GABR"/>
    <property type="match status" value="1"/>
</dbReference>
<dbReference type="Pfam" id="PF00155">
    <property type="entry name" value="Aminotran_1_2"/>
    <property type="match status" value="1"/>
</dbReference>
<dbReference type="InterPro" id="IPR015424">
    <property type="entry name" value="PyrdxlP-dep_Trfase"/>
</dbReference>
<dbReference type="Gene3D" id="1.10.10.10">
    <property type="entry name" value="Winged helix-like DNA-binding domain superfamily/Winged helix DNA-binding domain"/>
    <property type="match status" value="1"/>
</dbReference>
<evidence type="ECO:0000256" key="2">
    <source>
        <dbReference type="ARBA" id="ARBA00022898"/>
    </source>
</evidence>
<dbReference type="GO" id="GO:0003700">
    <property type="term" value="F:DNA-binding transcription factor activity"/>
    <property type="evidence" value="ECO:0007669"/>
    <property type="project" value="InterPro"/>
</dbReference>
<dbReference type="AlphaFoldDB" id="A0A561EBE4"/>
<dbReference type="InterPro" id="IPR015421">
    <property type="entry name" value="PyrdxlP-dep_Trfase_major"/>
</dbReference>
<comment type="caution">
    <text evidence="7">The sequence shown here is derived from an EMBL/GenBank/DDBJ whole genome shotgun (WGS) entry which is preliminary data.</text>
</comment>
<evidence type="ECO:0000256" key="1">
    <source>
        <dbReference type="ARBA" id="ARBA00005384"/>
    </source>
</evidence>
<comment type="similarity">
    <text evidence="1">In the C-terminal section; belongs to the class-I pyridoxal-phosphate-dependent aminotransferase family.</text>
</comment>
<dbReference type="PROSITE" id="PS50949">
    <property type="entry name" value="HTH_GNTR"/>
    <property type="match status" value="1"/>
</dbReference>
<dbReference type="SUPFAM" id="SSF53383">
    <property type="entry name" value="PLP-dependent transferases"/>
    <property type="match status" value="1"/>
</dbReference>
<dbReference type="CDD" id="cd07377">
    <property type="entry name" value="WHTH_GntR"/>
    <property type="match status" value="1"/>
</dbReference>
<reference evidence="7 8" key="1">
    <citation type="submission" date="2019-06" db="EMBL/GenBank/DDBJ databases">
        <title>Sequencing the genomes of 1000 actinobacteria strains.</title>
        <authorList>
            <person name="Klenk H.-P."/>
        </authorList>
    </citation>
    <scope>NUCLEOTIDE SEQUENCE [LARGE SCALE GENOMIC DNA]</scope>
    <source>
        <strain evidence="7 8">DSM 19560</strain>
    </source>
</reference>